<evidence type="ECO:0000313" key="1">
    <source>
        <dbReference type="EMBL" id="KAF1849524.1"/>
    </source>
</evidence>
<sequence length="183" mass="20729">MSSPFEDMEALANVKRITFANKPLNPEVVKEVEVKNDTSVASTAIASYRTTMRIFLYSTGDDTGPSECEIAGYIAFYIPGSPNAGKDFPKTDFPQKHNWATENNGLGRQLLEYPYSSVGLTSCRAFLFEDDTIGSDIIANIYIDFHDPRNLRFADGRVWQWKCWNTEDKRYVAYVQLQVVQTS</sequence>
<gene>
    <name evidence="1" type="ORF">K460DRAFT_404739</name>
</gene>
<accession>A0A9P4GQ64</accession>
<keyword evidence="2" id="KW-1185">Reference proteome</keyword>
<organism evidence="1 2">
    <name type="scientific">Cucurbitaria berberidis CBS 394.84</name>
    <dbReference type="NCBI Taxonomy" id="1168544"/>
    <lineage>
        <taxon>Eukaryota</taxon>
        <taxon>Fungi</taxon>
        <taxon>Dikarya</taxon>
        <taxon>Ascomycota</taxon>
        <taxon>Pezizomycotina</taxon>
        <taxon>Dothideomycetes</taxon>
        <taxon>Pleosporomycetidae</taxon>
        <taxon>Pleosporales</taxon>
        <taxon>Pleosporineae</taxon>
        <taxon>Cucurbitariaceae</taxon>
        <taxon>Cucurbitaria</taxon>
    </lineage>
</organism>
<dbReference type="EMBL" id="ML976615">
    <property type="protein sequence ID" value="KAF1849524.1"/>
    <property type="molecule type" value="Genomic_DNA"/>
</dbReference>
<dbReference type="RefSeq" id="XP_040792087.1">
    <property type="nucleotide sequence ID" value="XM_040936764.1"/>
</dbReference>
<reference evidence="1" key="1">
    <citation type="submission" date="2020-01" db="EMBL/GenBank/DDBJ databases">
        <authorList>
            <consortium name="DOE Joint Genome Institute"/>
            <person name="Haridas S."/>
            <person name="Albert R."/>
            <person name="Binder M."/>
            <person name="Bloem J."/>
            <person name="Labutti K."/>
            <person name="Salamov A."/>
            <person name="Andreopoulos B."/>
            <person name="Baker S.E."/>
            <person name="Barry K."/>
            <person name="Bills G."/>
            <person name="Bluhm B.H."/>
            <person name="Cannon C."/>
            <person name="Castanera R."/>
            <person name="Culley D.E."/>
            <person name="Daum C."/>
            <person name="Ezra D."/>
            <person name="Gonzalez J.B."/>
            <person name="Henrissat B."/>
            <person name="Kuo A."/>
            <person name="Liang C."/>
            <person name="Lipzen A."/>
            <person name="Lutzoni F."/>
            <person name="Magnuson J."/>
            <person name="Mondo S."/>
            <person name="Nolan M."/>
            <person name="Ohm R."/>
            <person name="Pangilinan J."/>
            <person name="Park H.-J."/>
            <person name="Ramirez L."/>
            <person name="Alfaro M."/>
            <person name="Sun H."/>
            <person name="Tritt A."/>
            <person name="Yoshinaga Y."/>
            <person name="Zwiers L.-H."/>
            <person name="Turgeon B.G."/>
            <person name="Goodwin S.B."/>
            <person name="Spatafora J.W."/>
            <person name="Crous P.W."/>
            <person name="Grigoriev I.V."/>
        </authorList>
    </citation>
    <scope>NUCLEOTIDE SEQUENCE</scope>
    <source>
        <strain evidence="1">CBS 394.84</strain>
    </source>
</reference>
<dbReference type="OrthoDB" id="5415471at2759"/>
<proteinExistence type="predicted"/>
<name>A0A9P4GQ64_9PLEO</name>
<protein>
    <submittedName>
        <fullName evidence="1">Uncharacterized protein</fullName>
    </submittedName>
</protein>
<dbReference type="AlphaFoldDB" id="A0A9P4GQ64"/>
<dbReference type="GeneID" id="63854014"/>
<evidence type="ECO:0000313" key="2">
    <source>
        <dbReference type="Proteomes" id="UP000800039"/>
    </source>
</evidence>
<dbReference type="Proteomes" id="UP000800039">
    <property type="component" value="Unassembled WGS sequence"/>
</dbReference>
<comment type="caution">
    <text evidence="1">The sequence shown here is derived from an EMBL/GenBank/DDBJ whole genome shotgun (WGS) entry which is preliminary data.</text>
</comment>